<keyword evidence="2" id="KW-0238">DNA-binding</keyword>
<protein>
    <submittedName>
        <fullName evidence="5">AraC family transcriptional regulator</fullName>
    </submittedName>
</protein>
<name>A0A3A8ERU0_9GAMM</name>
<proteinExistence type="predicted"/>
<dbReference type="GO" id="GO:0043565">
    <property type="term" value="F:sequence-specific DNA binding"/>
    <property type="evidence" value="ECO:0007669"/>
    <property type="project" value="InterPro"/>
</dbReference>
<dbReference type="InterPro" id="IPR018060">
    <property type="entry name" value="HTH_AraC"/>
</dbReference>
<comment type="caution">
    <text evidence="5">The sequence shown here is derived from an EMBL/GenBank/DDBJ whole genome shotgun (WGS) entry which is preliminary data.</text>
</comment>
<dbReference type="InterPro" id="IPR035418">
    <property type="entry name" value="AraC-bd_2"/>
</dbReference>
<dbReference type="Gene3D" id="1.10.10.60">
    <property type="entry name" value="Homeodomain-like"/>
    <property type="match status" value="1"/>
</dbReference>
<dbReference type="RefSeq" id="WP_120368669.1">
    <property type="nucleotide sequence ID" value="NZ_LXGN01000045.1"/>
</dbReference>
<evidence type="ECO:0000259" key="4">
    <source>
        <dbReference type="PROSITE" id="PS01124"/>
    </source>
</evidence>
<dbReference type="Pfam" id="PF12833">
    <property type="entry name" value="HTH_18"/>
    <property type="match status" value="1"/>
</dbReference>
<feature type="domain" description="HTH araC/xylS-type" evidence="4">
    <location>
        <begin position="224"/>
        <end position="326"/>
    </location>
</feature>
<evidence type="ECO:0000256" key="2">
    <source>
        <dbReference type="ARBA" id="ARBA00023125"/>
    </source>
</evidence>
<evidence type="ECO:0000256" key="3">
    <source>
        <dbReference type="ARBA" id="ARBA00023163"/>
    </source>
</evidence>
<evidence type="ECO:0000313" key="5">
    <source>
        <dbReference type="EMBL" id="RKG36196.1"/>
    </source>
</evidence>
<keyword evidence="1" id="KW-0805">Transcription regulation</keyword>
<dbReference type="GO" id="GO:0003700">
    <property type="term" value="F:DNA-binding transcription factor activity"/>
    <property type="evidence" value="ECO:0007669"/>
    <property type="project" value="InterPro"/>
</dbReference>
<reference evidence="5 6" key="1">
    <citation type="submission" date="2018-09" db="EMBL/GenBank/DDBJ databases">
        <title>The draft genome of Acinetobacter spp. strains.</title>
        <authorList>
            <person name="Qin J."/>
            <person name="Feng Y."/>
            <person name="Zong Z."/>
        </authorList>
    </citation>
    <scope>NUCLEOTIDE SEQUENCE [LARGE SCALE GENOMIC DNA]</scope>
    <source>
        <strain evidence="5 6">WCHAc060096</strain>
    </source>
</reference>
<dbReference type="Pfam" id="PF14525">
    <property type="entry name" value="AraC_binding_2"/>
    <property type="match status" value="1"/>
</dbReference>
<dbReference type="PROSITE" id="PS01124">
    <property type="entry name" value="HTH_ARAC_FAMILY_2"/>
    <property type="match status" value="1"/>
</dbReference>
<dbReference type="OrthoDB" id="6003540at2"/>
<accession>A0A3A8ERU0</accession>
<dbReference type="EMBL" id="RAXU01000001">
    <property type="protein sequence ID" value="RKG36196.1"/>
    <property type="molecule type" value="Genomic_DNA"/>
</dbReference>
<evidence type="ECO:0000256" key="1">
    <source>
        <dbReference type="ARBA" id="ARBA00023015"/>
    </source>
</evidence>
<dbReference type="PANTHER" id="PTHR46796:SF12">
    <property type="entry name" value="HTH-TYPE DNA-BINDING TRANSCRIPTIONAL ACTIVATOR EUTR"/>
    <property type="match status" value="1"/>
</dbReference>
<gene>
    <name evidence="5" type="ORF">D7V21_00945</name>
</gene>
<dbReference type="InterPro" id="IPR050204">
    <property type="entry name" value="AraC_XylS_family_regulators"/>
</dbReference>
<sequence>MDPLSQEMDLNHHSCKADFAQSLMSNICGEHHLDTIYRDTLNFHYDGMRLPRKKLAIGTISYGANVAINISHLKAYSISLPIQGQQTLMKAGVHYTSNEKSGLIVSNSEWQNLVIDKDCKKMQVVIPEESLQLVLVDLLKQPIDRPVIFNPEMHLDSEKLIGTWWNNIQNFLQLKSQYNHFYGLQMLSEDYENFIIKALLLSQENNYTAALKALSAQYVPAYLKKVEVFIVEHAREDLNIDMLHVLAGVSKSKLYDEFQQFYNMSPMSYLRKYRLKQIYKVLSRTEINQKISISKLAFDWGFTHLGRFSSAYREEFGESPSETKNRKF</sequence>
<dbReference type="PANTHER" id="PTHR46796">
    <property type="entry name" value="HTH-TYPE TRANSCRIPTIONAL ACTIVATOR RHAS-RELATED"/>
    <property type="match status" value="1"/>
</dbReference>
<dbReference type="AlphaFoldDB" id="A0A3A8ERU0"/>
<dbReference type="Proteomes" id="UP000269001">
    <property type="component" value="Unassembled WGS sequence"/>
</dbReference>
<dbReference type="SMART" id="SM00342">
    <property type="entry name" value="HTH_ARAC"/>
    <property type="match status" value="1"/>
</dbReference>
<dbReference type="SUPFAM" id="SSF46689">
    <property type="entry name" value="Homeodomain-like"/>
    <property type="match status" value="2"/>
</dbReference>
<organism evidence="5 6">
    <name type="scientific">Acinetobacter guerrae</name>
    <dbReference type="NCBI Taxonomy" id="1843371"/>
    <lineage>
        <taxon>Bacteria</taxon>
        <taxon>Pseudomonadati</taxon>
        <taxon>Pseudomonadota</taxon>
        <taxon>Gammaproteobacteria</taxon>
        <taxon>Moraxellales</taxon>
        <taxon>Moraxellaceae</taxon>
        <taxon>Acinetobacter</taxon>
    </lineage>
</organism>
<keyword evidence="3" id="KW-0804">Transcription</keyword>
<dbReference type="InterPro" id="IPR009057">
    <property type="entry name" value="Homeodomain-like_sf"/>
</dbReference>
<keyword evidence="6" id="KW-1185">Reference proteome</keyword>
<evidence type="ECO:0000313" key="6">
    <source>
        <dbReference type="Proteomes" id="UP000269001"/>
    </source>
</evidence>